<accession>A0A5C7J2Z3</accession>
<feature type="domain" description="HD" evidence="5">
    <location>
        <begin position="51"/>
        <end position="178"/>
    </location>
</feature>
<dbReference type="GO" id="GO:0015969">
    <property type="term" value="P:guanosine tetraphosphate metabolic process"/>
    <property type="evidence" value="ECO:0007669"/>
    <property type="project" value="InterPro"/>
</dbReference>
<dbReference type="FunFam" id="3.30.460.10:FF:000001">
    <property type="entry name" value="GTP pyrophosphokinase RelA"/>
    <property type="match status" value="1"/>
</dbReference>
<dbReference type="SMART" id="SM00471">
    <property type="entry name" value="HDc"/>
    <property type="match status" value="1"/>
</dbReference>
<sequence>MKSAQHAVPLEKLMEQLPESYAPSEKELIQRAYRIAEEAHRDQKRHSGEPYLNHCLAVASILADLKVPSEVIAAALLHDTVEDTPLTLGDIRRDFGDTIAALVDGVTKLTKLPRVSRGDQHAEKPESADDESDADAIPSNGRARKQDLASETLRKTFLAMGDDVRVVLIKLADRLHNMRTLGFMPEAKQKRIAKETLEIFAPLTSRLGIWQIKWELEDLGFRYLNPDKYKEIAEELQEKRPEREKQIVDIKEALTRLLEANNIKAEVSGRPKHIYSIFKKMAKKGKSFDLVRDVRAMRLLVQDIPSCYAALGVIHTTWRPIPGEFDDYIAAPKENFYQSLHTAVIYEDGRPLEIQIRTQEMHENAEYGIAAHWKYKEGAKRDKSYEQRINWLRNMMEWKTDVHDATEFVESMKSDVFQDRVYVFTPRGDIYDLAAGSTPIDFAYHVHTDIGHRCRGARVNGKLVPLQQELKTGDQVEILTAKRGGPSRDWLNPNLGLVKTQRARSKVKAWFKKQEDEQNLAQGRAGLERELSRLGISELNFEKMARELAYKTPDEMFIALGNGDLSLSKIIKQLEGTEETADILQATAASETKTSPDAIQVVGLKGLLWQMAKCCSPMPGDQIIGYITRGRGATIHRQDCPNILHREDTERLIQVDWGTVQQTFAVPVTVKAYDRDGLLGDISTLLQSESVNIKDVSVSYNRSVADLRLVVDVRDLEQLSRVLTRIESVPNVLEAQRTKPG</sequence>
<comment type="function">
    <text evidence="2">In eubacteria ppGpp (guanosine 3'-diphosphate 5'-diphosphate) is a mediator of the stringent response that coordinates a variety of cellular activities in response to changes in nutritional abundance.</text>
</comment>
<keyword evidence="7" id="KW-0378">Hydrolase</keyword>
<dbReference type="InterPro" id="IPR043519">
    <property type="entry name" value="NT_sf"/>
</dbReference>
<comment type="caution">
    <text evidence="7">The sequence shown here is derived from an EMBL/GenBank/DDBJ whole genome shotgun (WGS) entry which is preliminary data.</text>
</comment>
<dbReference type="Gene3D" id="3.10.20.30">
    <property type="match status" value="1"/>
</dbReference>
<dbReference type="SUPFAM" id="SSF55021">
    <property type="entry name" value="ACT-like"/>
    <property type="match status" value="1"/>
</dbReference>
<dbReference type="InterPro" id="IPR012676">
    <property type="entry name" value="TGS-like"/>
</dbReference>
<dbReference type="InterPro" id="IPR004095">
    <property type="entry name" value="TGS"/>
</dbReference>
<dbReference type="SMART" id="SM00954">
    <property type="entry name" value="RelA_SpoT"/>
    <property type="match status" value="1"/>
</dbReference>
<dbReference type="EMBL" id="SSDS01000100">
    <property type="protein sequence ID" value="TXG75840.1"/>
    <property type="molecule type" value="Genomic_DNA"/>
</dbReference>
<dbReference type="CDD" id="cd01668">
    <property type="entry name" value="TGS_RSH"/>
    <property type="match status" value="1"/>
</dbReference>
<comment type="similarity">
    <text evidence="2">Belongs to the relA/spoT family.</text>
</comment>
<dbReference type="Pfam" id="PF02824">
    <property type="entry name" value="TGS"/>
    <property type="match status" value="1"/>
</dbReference>
<evidence type="ECO:0000259" key="4">
    <source>
        <dbReference type="PROSITE" id="PS51671"/>
    </source>
</evidence>
<dbReference type="Proteomes" id="UP000321026">
    <property type="component" value="Unassembled WGS sequence"/>
</dbReference>
<dbReference type="GO" id="GO:0005886">
    <property type="term" value="C:plasma membrane"/>
    <property type="evidence" value="ECO:0007669"/>
    <property type="project" value="TreeGrafter"/>
</dbReference>
<dbReference type="InterPro" id="IPR012675">
    <property type="entry name" value="Beta-grasp_dom_sf"/>
</dbReference>
<dbReference type="AlphaFoldDB" id="A0A5C7J2Z3"/>
<dbReference type="InterPro" id="IPR004811">
    <property type="entry name" value="RelA/Spo_fam"/>
</dbReference>
<dbReference type="InterPro" id="IPR002912">
    <property type="entry name" value="ACT_dom"/>
</dbReference>
<dbReference type="Gene3D" id="1.10.3210.10">
    <property type="entry name" value="Hypothetical protein af1432"/>
    <property type="match status" value="1"/>
</dbReference>
<dbReference type="PROSITE" id="PS51671">
    <property type="entry name" value="ACT"/>
    <property type="match status" value="1"/>
</dbReference>
<evidence type="ECO:0000313" key="7">
    <source>
        <dbReference type="EMBL" id="TXG75840.1"/>
    </source>
</evidence>
<dbReference type="CDD" id="cd04876">
    <property type="entry name" value="ACT_RelA-SpoT"/>
    <property type="match status" value="1"/>
</dbReference>
<reference evidence="7 8" key="1">
    <citation type="submission" date="2018-09" db="EMBL/GenBank/DDBJ databases">
        <title>Metagenome Assembled Genomes from an Advanced Water Purification Facility.</title>
        <authorList>
            <person name="Stamps B.W."/>
            <person name="Spear J.R."/>
        </authorList>
    </citation>
    <scope>NUCLEOTIDE SEQUENCE [LARGE SCALE GENOMIC DNA]</scope>
    <source>
        <strain evidence="7">Bin_63_2</strain>
    </source>
</reference>
<evidence type="ECO:0000259" key="5">
    <source>
        <dbReference type="PROSITE" id="PS51831"/>
    </source>
</evidence>
<evidence type="ECO:0000313" key="8">
    <source>
        <dbReference type="Proteomes" id="UP000321026"/>
    </source>
</evidence>
<dbReference type="SUPFAM" id="SSF81301">
    <property type="entry name" value="Nucleotidyltransferase"/>
    <property type="match status" value="1"/>
</dbReference>
<evidence type="ECO:0000256" key="3">
    <source>
        <dbReference type="SAM" id="MobiDB-lite"/>
    </source>
</evidence>
<dbReference type="PANTHER" id="PTHR21262">
    <property type="entry name" value="GUANOSINE-3',5'-BIS DIPHOSPHATE 3'-PYROPHOSPHOHYDROLASE"/>
    <property type="match status" value="1"/>
</dbReference>
<feature type="compositionally biased region" description="Basic and acidic residues" evidence="3">
    <location>
        <begin position="116"/>
        <end position="127"/>
    </location>
</feature>
<organism evidence="7 8">
    <name type="scientific">Candidatus Dojkabacteria bacterium</name>
    <dbReference type="NCBI Taxonomy" id="2099670"/>
    <lineage>
        <taxon>Bacteria</taxon>
        <taxon>Candidatus Dojkabacteria</taxon>
    </lineage>
</organism>
<name>A0A5C7J2Z3_9BACT</name>
<dbReference type="Gene3D" id="3.30.70.260">
    <property type="match status" value="1"/>
</dbReference>
<dbReference type="FunFam" id="1.10.3210.10:FF:000001">
    <property type="entry name" value="GTP pyrophosphokinase RelA"/>
    <property type="match status" value="1"/>
</dbReference>
<gene>
    <name evidence="7" type="ORF">E6Q11_06385</name>
</gene>
<feature type="domain" description="TGS" evidence="6">
    <location>
        <begin position="419"/>
        <end position="480"/>
    </location>
</feature>
<evidence type="ECO:0000259" key="6">
    <source>
        <dbReference type="PROSITE" id="PS51880"/>
    </source>
</evidence>
<dbReference type="SUPFAM" id="SSF109604">
    <property type="entry name" value="HD-domain/PDEase-like"/>
    <property type="match status" value="1"/>
</dbReference>
<dbReference type="InterPro" id="IPR006674">
    <property type="entry name" value="HD_domain"/>
</dbReference>
<evidence type="ECO:0000256" key="2">
    <source>
        <dbReference type="RuleBase" id="RU003847"/>
    </source>
</evidence>
<feature type="domain" description="ACT" evidence="4">
    <location>
        <begin position="667"/>
        <end position="740"/>
    </location>
</feature>
<dbReference type="GO" id="GO:0008893">
    <property type="term" value="F:guanosine-3',5'-bis(diphosphate) 3'-diphosphatase activity"/>
    <property type="evidence" value="ECO:0007669"/>
    <property type="project" value="TreeGrafter"/>
</dbReference>
<dbReference type="PROSITE" id="PS51880">
    <property type="entry name" value="TGS"/>
    <property type="match status" value="1"/>
</dbReference>
<proteinExistence type="inferred from homology"/>
<dbReference type="InterPro" id="IPR033655">
    <property type="entry name" value="TGS_RelA/SpoT"/>
</dbReference>
<dbReference type="InterPro" id="IPR007685">
    <property type="entry name" value="RelA_SpoT"/>
</dbReference>
<dbReference type="GO" id="GO:0042594">
    <property type="term" value="P:response to starvation"/>
    <property type="evidence" value="ECO:0007669"/>
    <property type="project" value="TreeGrafter"/>
</dbReference>
<dbReference type="Pfam" id="PF04607">
    <property type="entry name" value="RelA_SpoT"/>
    <property type="match status" value="1"/>
</dbReference>
<dbReference type="CDD" id="cd05399">
    <property type="entry name" value="NT_Rel-Spo_like"/>
    <property type="match status" value="1"/>
</dbReference>
<dbReference type="GO" id="GO:0008728">
    <property type="term" value="F:GTP diphosphokinase activity"/>
    <property type="evidence" value="ECO:0007669"/>
    <property type="project" value="TreeGrafter"/>
</dbReference>
<dbReference type="InterPro" id="IPR045865">
    <property type="entry name" value="ACT-like_dom_sf"/>
</dbReference>
<feature type="region of interest" description="Disordered" evidence="3">
    <location>
        <begin position="114"/>
        <end position="147"/>
    </location>
</feature>
<dbReference type="InterPro" id="IPR003607">
    <property type="entry name" value="HD/PDEase_dom"/>
</dbReference>
<dbReference type="Pfam" id="PF13291">
    <property type="entry name" value="ACT_4"/>
    <property type="match status" value="1"/>
</dbReference>
<protein>
    <submittedName>
        <fullName evidence="7">Bifunctional (P)ppGpp synthetase/guanosine-3',5'-bis(Diphosphate) 3'-pyrophosphohydrolase</fullName>
    </submittedName>
</protein>
<dbReference type="PROSITE" id="PS51831">
    <property type="entry name" value="HD"/>
    <property type="match status" value="1"/>
</dbReference>
<dbReference type="CDD" id="cd00077">
    <property type="entry name" value="HDc"/>
    <property type="match status" value="1"/>
</dbReference>
<dbReference type="PANTHER" id="PTHR21262:SF31">
    <property type="entry name" value="GTP PYROPHOSPHOKINASE"/>
    <property type="match status" value="1"/>
</dbReference>
<dbReference type="NCBIfam" id="TIGR00691">
    <property type="entry name" value="spoT_relA"/>
    <property type="match status" value="1"/>
</dbReference>
<evidence type="ECO:0000256" key="1">
    <source>
        <dbReference type="ARBA" id="ARBA00025704"/>
    </source>
</evidence>
<dbReference type="SUPFAM" id="SSF81271">
    <property type="entry name" value="TGS-like"/>
    <property type="match status" value="1"/>
</dbReference>
<dbReference type="Gene3D" id="3.30.460.10">
    <property type="entry name" value="Beta Polymerase, domain 2"/>
    <property type="match status" value="1"/>
</dbReference>
<dbReference type="Pfam" id="PF13328">
    <property type="entry name" value="HD_4"/>
    <property type="match status" value="1"/>
</dbReference>
<dbReference type="FunFam" id="3.10.20.30:FF:000002">
    <property type="entry name" value="GTP pyrophosphokinase (RelA/SpoT)"/>
    <property type="match status" value="1"/>
</dbReference>
<comment type="pathway">
    <text evidence="1">Purine metabolism.</text>
</comment>